<accession>A0A1V4EU72</accession>
<dbReference type="PANTHER" id="PTHR46658:SF1">
    <property type="entry name" value="CYS OR MET METABOLISM PYRIDOXAL-PHOSPHATE-DEPENDENT ENZYME"/>
    <property type="match status" value="1"/>
</dbReference>
<keyword evidence="2" id="KW-1185">Reference proteome</keyword>
<dbReference type="RefSeq" id="WP_079290249.1">
    <property type="nucleotide sequence ID" value="NZ_MWPS01000016.1"/>
</dbReference>
<evidence type="ECO:0008006" key="3">
    <source>
        <dbReference type="Google" id="ProtNLM"/>
    </source>
</evidence>
<dbReference type="SUPFAM" id="SSF53383">
    <property type="entry name" value="PLP-dependent transferases"/>
    <property type="match status" value="1"/>
</dbReference>
<evidence type="ECO:0000313" key="1">
    <source>
        <dbReference type="EMBL" id="OPG16497.1"/>
    </source>
</evidence>
<gene>
    <name evidence="1" type="ORF">B2M26_06375</name>
</gene>
<dbReference type="PANTHER" id="PTHR46658">
    <property type="entry name" value="CYS OR MET METABOLISM PYRIDOXAL-PHOSPHATE-DEPENDENT ENZYME"/>
    <property type="match status" value="1"/>
</dbReference>
<evidence type="ECO:0000313" key="2">
    <source>
        <dbReference type="Proteomes" id="UP000190229"/>
    </source>
</evidence>
<dbReference type="InterPro" id="IPR015424">
    <property type="entry name" value="PyrdxlP-dep_Trfase"/>
</dbReference>
<proteinExistence type="predicted"/>
<organism evidence="1 2">
    <name type="scientific">Ferroacidibacillus organovorans</name>
    <dbReference type="NCBI Taxonomy" id="1765683"/>
    <lineage>
        <taxon>Bacteria</taxon>
        <taxon>Bacillati</taxon>
        <taxon>Bacillota</taxon>
        <taxon>Bacilli</taxon>
        <taxon>Bacillales</taxon>
        <taxon>Alicyclobacillaceae</taxon>
        <taxon>Ferroacidibacillus</taxon>
    </lineage>
</organism>
<dbReference type="InterPro" id="IPR015421">
    <property type="entry name" value="PyrdxlP-dep_Trfase_major"/>
</dbReference>
<dbReference type="Gene3D" id="3.40.640.10">
    <property type="entry name" value="Type I PLP-dependent aspartate aminotransferase-like (Major domain)"/>
    <property type="match status" value="1"/>
</dbReference>
<dbReference type="AlphaFoldDB" id="A0A1V4EU72"/>
<dbReference type="Gene3D" id="3.90.1150.60">
    <property type="entry name" value="Methioning gamme-lyase, C-terminal domain"/>
    <property type="match status" value="1"/>
</dbReference>
<dbReference type="EMBL" id="MWPS01000016">
    <property type="protein sequence ID" value="OPG16497.1"/>
    <property type="molecule type" value="Genomic_DNA"/>
</dbReference>
<dbReference type="Pfam" id="PF06838">
    <property type="entry name" value="Met_gamma_lyase"/>
    <property type="match status" value="1"/>
</dbReference>
<dbReference type="InterPro" id="IPR009651">
    <property type="entry name" value="Met_g_lyase_put"/>
</dbReference>
<sequence>MLLEERRALWRAIENEIAPQCAQIDELVDFNQEKVLNAFQAAHLSDAHLFGSTGYGYSDRGREQLDYVFARALGADRAIVRASIASGTHALSIAFFGLLRPGDELLYATGEPYDTLAPVIGLRGKGMGSLREFGVTFNSVSLTETGHLDLAGILAAVKPQTRVIAFQRSAGYAWRRALSIAELRLAFAALRRAHPHVFVLVDNCYGEFTEEKEPTDVGADVIVGSLIKNPGGGIAPTGGYIAGTNEAIEMISYRVTAPGIGSEAGSYENYRLFFQGLYLAPHVVGQALKGSVFAAALLAKNGYSCEPAADILPRDLVLKINLKTPERLLAFCRAIQANSPIDAHVRPEPWAMPGYEDPVIMAAGAFVQGSSLELSADGPLRSPYTVYLQGGLTYAHVKLAVTAAVDAMSSGNLT</sequence>
<name>A0A1V4EU72_9BACL</name>
<protein>
    <recommendedName>
        <fullName evidence="3">Aluminum resistance family protein</fullName>
    </recommendedName>
</protein>
<reference evidence="1 2" key="1">
    <citation type="submission" date="2017-02" db="EMBL/GenBank/DDBJ databases">
        <title>Draft genome of Acidibacillus ferrooxidans Huett2.</title>
        <authorList>
            <person name="Schopf S."/>
        </authorList>
    </citation>
    <scope>NUCLEOTIDE SEQUENCE [LARGE SCALE GENOMIC DNA]</scope>
    <source>
        <strain evidence="1 2">Huett2</strain>
    </source>
</reference>
<dbReference type="Proteomes" id="UP000190229">
    <property type="component" value="Unassembled WGS sequence"/>
</dbReference>
<comment type="caution">
    <text evidence="1">The sequence shown here is derived from an EMBL/GenBank/DDBJ whole genome shotgun (WGS) entry which is preliminary data.</text>
</comment>